<dbReference type="PANTHER" id="PTHR31672:SF13">
    <property type="entry name" value="F-BOX PROTEIN CPR30-LIKE"/>
    <property type="match status" value="1"/>
</dbReference>
<keyword evidence="4" id="KW-1185">Reference proteome</keyword>
<dbReference type="InterPro" id="IPR017451">
    <property type="entry name" value="F-box-assoc_interact_dom"/>
</dbReference>
<dbReference type="NCBIfam" id="TIGR01640">
    <property type="entry name" value="F_box_assoc_1"/>
    <property type="match status" value="1"/>
</dbReference>
<feature type="domain" description="F-box" evidence="2">
    <location>
        <begin position="5"/>
        <end position="58"/>
    </location>
</feature>
<gene>
    <name evidence="3" type="ORF">V6N11_066544</name>
</gene>
<dbReference type="SUPFAM" id="SSF81383">
    <property type="entry name" value="F-box domain"/>
    <property type="match status" value="1"/>
</dbReference>
<name>A0ABR2A3P8_9ROSI</name>
<dbReference type="InterPro" id="IPR006527">
    <property type="entry name" value="F-box-assoc_dom_typ1"/>
</dbReference>
<comment type="caution">
    <text evidence="3">The sequence shown here is derived from an EMBL/GenBank/DDBJ whole genome shotgun (WGS) entry which is preliminary data.</text>
</comment>
<dbReference type="SMART" id="SM00256">
    <property type="entry name" value="FBOX"/>
    <property type="match status" value="1"/>
</dbReference>
<dbReference type="SUPFAM" id="SSF117281">
    <property type="entry name" value="Kelch motif"/>
    <property type="match status" value="1"/>
</dbReference>
<reference evidence="3 4" key="1">
    <citation type="journal article" date="2024" name="G3 (Bethesda)">
        <title>Genome assembly of Hibiscus sabdariffa L. provides insights into metabolisms of medicinal natural products.</title>
        <authorList>
            <person name="Kim T."/>
        </authorList>
    </citation>
    <scope>NUCLEOTIDE SEQUENCE [LARGE SCALE GENOMIC DNA]</scope>
    <source>
        <strain evidence="3">TK-2024</strain>
        <tissue evidence="3">Old leaves</tissue>
    </source>
</reference>
<dbReference type="Gene3D" id="1.20.1280.50">
    <property type="match status" value="1"/>
</dbReference>
<evidence type="ECO:0000313" key="4">
    <source>
        <dbReference type="Proteomes" id="UP001396334"/>
    </source>
</evidence>
<feature type="region of interest" description="Disordered" evidence="1">
    <location>
        <begin position="365"/>
        <end position="406"/>
    </location>
</feature>
<dbReference type="InterPro" id="IPR015915">
    <property type="entry name" value="Kelch-typ_b-propeller"/>
</dbReference>
<protein>
    <recommendedName>
        <fullName evidence="2">F-box domain-containing protein</fullName>
    </recommendedName>
</protein>
<dbReference type="Proteomes" id="UP001396334">
    <property type="component" value="Unassembled WGS sequence"/>
</dbReference>
<evidence type="ECO:0000259" key="2">
    <source>
        <dbReference type="PROSITE" id="PS50181"/>
    </source>
</evidence>
<feature type="compositionally biased region" description="Basic residues" evidence="1">
    <location>
        <begin position="378"/>
        <end position="397"/>
    </location>
</feature>
<evidence type="ECO:0000256" key="1">
    <source>
        <dbReference type="SAM" id="MobiDB-lite"/>
    </source>
</evidence>
<dbReference type="InterPro" id="IPR036047">
    <property type="entry name" value="F-box-like_dom_sf"/>
</dbReference>
<dbReference type="Pfam" id="PF07734">
    <property type="entry name" value="FBA_1"/>
    <property type="match status" value="1"/>
</dbReference>
<dbReference type="EMBL" id="JBBPBN010000388">
    <property type="protein sequence ID" value="KAK8487558.1"/>
    <property type="molecule type" value="Genomic_DNA"/>
</dbReference>
<dbReference type="Pfam" id="PF00646">
    <property type="entry name" value="F-box"/>
    <property type="match status" value="1"/>
</dbReference>
<dbReference type="InterPro" id="IPR050796">
    <property type="entry name" value="SCF_F-box_component"/>
</dbReference>
<proteinExistence type="predicted"/>
<sequence>MTNSTMASAFLPYDIIGGILCRLRVKDLLRLRCVSKAWCCLIDDPGFVKFHLSHFKTNANLSLILRIRCGGLFSIRFDSPQTYQMLKPPFDESDEEGFDILGSCNGLLGLVSRKDEISLWNPSTRRSRMLPTARIMFSPRRLSFRVIFYGLGYDPISDDFKLVRLVQFSGRTGELFASEVKVYSLKTNSWRMIKDSPFYLKALRGVYGALANNALHWVGSEKPSDTRTIIVAFDLRTEEYRAVELPDCLGGKFCVSLYDMRGCLCVIATHWEVGVIDIWIMKEYGVKESWIKFISIQQFPCSYLFPNVMPLFHFKNWESVLLNIDGEMFVYNLRSKWANKLGNEDWPTSLETEIMVESLVPLNGNGATFDNKDEQHGGKKRRRKNTKHQHGGKKRRMISCPRELTN</sequence>
<organism evidence="3 4">
    <name type="scientific">Hibiscus sabdariffa</name>
    <name type="common">roselle</name>
    <dbReference type="NCBI Taxonomy" id="183260"/>
    <lineage>
        <taxon>Eukaryota</taxon>
        <taxon>Viridiplantae</taxon>
        <taxon>Streptophyta</taxon>
        <taxon>Embryophyta</taxon>
        <taxon>Tracheophyta</taxon>
        <taxon>Spermatophyta</taxon>
        <taxon>Magnoliopsida</taxon>
        <taxon>eudicotyledons</taxon>
        <taxon>Gunneridae</taxon>
        <taxon>Pentapetalae</taxon>
        <taxon>rosids</taxon>
        <taxon>malvids</taxon>
        <taxon>Malvales</taxon>
        <taxon>Malvaceae</taxon>
        <taxon>Malvoideae</taxon>
        <taxon>Hibiscus</taxon>
    </lineage>
</organism>
<dbReference type="PANTHER" id="PTHR31672">
    <property type="entry name" value="BNACNNG10540D PROTEIN"/>
    <property type="match status" value="1"/>
</dbReference>
<accession>A0ABR2A3P8</accession>
<dbReference type="PROSITE" id="PS50181">
    <property type="entry name" value="FBOX"/>
    <property type="match status" value="1"/>
</dbReference>
<evidence type="ECO:0000313" key="3">
    <source>
        <dbReference type="EMBL" id="KAK8487558.1"/>
    </source>
</evidence>
<dbReference type="InterPro" id="IPR001810">
    <property type="entry name" value="F-box_dom"/>
</dbReference>